<sequence precursor="true">MKAKLLTISTLLIAAAVFASPKQQDWGEKKWQPERGRGGPYMQQKMQHYQKQMPKYQPRMQQNWRRQAQQYRPAQQRMQGPRAYHYRRQAHNFQQRGPAENFKKQRFFEAVKRRAMQNPEFRKRLSEKMMSKAWQAKGYKDAKCPQEQGRCPQDKIRDKKGPKQQGRFEGKQDFRPRKNQPMQGQRFRDEKGFRKEKHFAPRQGRQDKRMQRPMPYAGKDHPRAMMQGKMMDRPLKFKCPHCGRVITKEMVIKNRKDAQNPSWKQKRDFRKEQDSHARKAHKGEMKKECNAAEGRKMKGKGYRDKDECDDSSEQKRRQRRNKHQQKRK</sequence>
<feature type="compositionally biased region" description="Basic and acidic residues" evidence="1">
    <location>
        <begin position="25"/>
        <end position="37"/>
    </location>
</feature>
<keyword evidence="4" id="KW-1185">Reference proteome</keyword>
<dbReference type="EMBL" id="CP019633">
    <property type="protein sequence ID" value="AQQ08253.1"/>
    <property type="molecule type" value="Genomic_DNA"/>
</dbReference>
<feature type="compositionally biased region" description="Low complexity" evidence="1">
    <location>
        <begin position="40"/>
        <end position="58"/>
    </location>
</feature>
<name>A0A1Q2HM09_9BACT</name>
<dbReference type="STRING" id="1940790.L21SP3_00029"/>
<keyword evidence="2" id="KW-0732">Signal</keyword>
<feature type="compositionally biased region" description="Basic and acidic residues" evidence="1">
    <location>
        <begin position="152"/>
        <end position="176"/>
    </location>
</feature>
<feature type="chain" id="PRO_5012275606" evidence="2">
    <location>
        <begin position="20"/>
        <end position="328"/>
    </location>
</feature>
<dbReference type="RefSeq" id="WP_077538357.1">
    <property type="nucleotide sequence ID" value="NZ_CP019633.1"/>
</dbReference>
<reference evidence="4" key="1">
    <citation type="submission" date="2017-02" db="EMBL/GenBank/DDBJ databases">
        <title>Comparative genomics and description of representatives of a novel lineage of planctomycetes thriving in anoxic sediments.</title>
        <authorList>
            <person name="Spring S."/>
            <person name="Bunk B."/>
            <person name="Sproer C."/>
            <person name="Klenk H.-P."/>
        </authorList>
    </citation>
    <scope>NUCLEOTIDE SEQUENCE [LARGE SCALE GENOMIC DNA]</scope>
    <source>
        <strain evidence="4">L21-RPul-D3</strain>
    </source>
</reference>
<gene>
    <name evidence="3" type="ORF">L21SP3_00029</name>
</gene>
<organism evidence="3 4">
    <name type="scientific">Sedimentisphaera cyanobacteriorum</name>
    <dbReference type="NCBI Taxonomy" id="1940790"/>
    <lineage>
        <taxon>Bacteria</taxon>
        <taxon>Pseudomonadati</taxon>
        <taxon>Planctomycetota</taxon>
        <taxon>Phycisphaerae</taxon>
        <taxon>Sedimentisphaerales</taxon>
        <taxon>Sedimentisphaeraceae</taxon>
        <taxon>Sedimentisphaera</taxon>
    </lineage>
</organism>
<proteinExistence type="predicted"/>
<dbReference type="KEGG" id="pbu:L21SP3_00029"/>
<feature type="compositionally biased region" description="Basic residues" evidence="1">
    <location>
        <begin position="316"/>
        <end position="328"/>
    </location>
</feature>
<feature type="compositionally biased region" description="Basic and acidic residues" evidence="1">
    <location>
        <begin position="265"/>
        <end position="306"/>
    </location>
</feature>
<dbReference type="Proteomes" id="UP000188273">
    <property type="component" value="Chromosome"/>
</dbReference>
<accession>A0A1Q2HM09</accession>
<evidence type="ECO:0000313" key="4">
    <source>
        <dbReference type="Proteomes" id="UP000188273"/>
    </source>
</evidence>
<dbReference type="AlphaFoldDB" id="A0A1Q2HM09"/>
<dbReference type="OrthoDB" id="9960115at2"/>
<feature type="region of interest" description="Disordered" evidence="1">
    <location>
        <begin position="24"/>
        <end position="67"/>
    </location>
</feature>
<feature type="region of interest" description="Disordered" evidence="1">
    <location>
        <begin position="250"/>
        <end position="328"/>
    </location>
</feature>
<protein>
    <submittedName>
        <fullName evidence="3">Uncharacterized protein</fullName>
    </submittedName>
</protein>
<evidence type="ECO:0000256" key="2">
    <source>
        <dbReference type="SAM" id="SignalP"/>
    </source>
</evidence>
<feature type="region of interest" description="Disordered" evidence="1">
    <location>
        <begin position="140"/>
        <end position="222"/>
    </location>
</feature>
<feature type="signal peptide" evidence="2">
    <location>
        <begin position="1"/>
        <end position="19"/>
    </location>
</feature>
<evidence type="ECO:0000256" key="1">
    <source>
        <dbReference type="SAM" id="MobiDB-lite"/>
    </source>
</evidence>
<evidence type="ECO:0000313" key="3">
    <source>
        <dbReference type="EMBL" id="AQQ08253.1"/>
    </source>
</evidence>